<sequence>MTTPNTFSVMCYNVAGLPAMISSGNPSVYSVDMGKRIGDWDIVNVQEDFNYHAKLYSENKHEHRTPTSGGVPFGSGLNTLSHLPFTSITKMQRVKWNECSNFDNADCMTPKGFTLVEVQLADGVTIDIYNLHTDAGVTDADQKARASNLQQLSNFMTETSADNAVIVFGDTNTRYTRERDTIREFIGGQKLTDAWVQFVLGGVPPEKGAPIKCDKATMTNDCEVVDKIMYRGSNYIKLTLDKWNNENAAFLAEETVNSITIRAGKRVDGVALVLSSPTKATLAHGGNGGTENILNLESGEYLVSMEAHWGKKDGRTRIFYLKFSTNSGRWVEGGSKTDATATMAAPEDYQIGGFHGRAAEEIDLLGVIFVKVATSTHQEN</sequence>
<dbReference type="Pfam" id="PF22669">
    <property type="entry name" value="Exo_endo_phos2"/>
    <property type="match status" value="1"/>
</dbReference>
<comment type="caution">
    <text evidence="2">The sequence shown here is derived from an EMBL/GenBank/DDBJ whole genome shotgun (WGS) entry which is preliminary data.</text>
</comment>
<dbReference type="VEuPathDB" id="FungiDB:PC110_g2260"/>
<dbReference type="Pfam" id="PF01419">
    <property type="entry name" value="Jacalin"/>
    <property type="match status" value="1"/>
</dbReference>
<dbReference type="InterPro" id="IPR038772">
    <property type="entry name" value="Sph/SMPD2-like"/>
</dbReference>
<dbReference type="GO" id="GO:0046856">
    <property type="term" value="P:phosphatidylinositol dephosphorylation"/>
    <property type="evidence" value="ECO:0007669"/>
    <property type="project" value="InterPro"/>
</dbReference>
<organism evidence="2 3">
    <name type="scientific">Phytophthora cactorum</name>
    <dbReference type="NCBI Taxonomy" id="29920"/>
    <lineage>
        <taxon>Eukaryota</taxon>
        <taxon>Sar</taxon>
        <taxon>Stramenopiles</taxon>
        <taxon>Oomycota</taxon>
        <taxon>Peronosporomycetes</taxon>
        <taxon>Peronosporales</taxon>
        <taxon>Peronosporaceae</taxon>
        <taxon>Phytophthora</taxon>
    </lineage>
</organism>
<dbReference type="PROSITE" id="PS51752">
    <property type="entry name" value="JACALIN_LECTIN"/>
    <property type="match status" value="1"/>
</dbReference>
<dbReference type="AlphaFoldDB" id="A0A8T1G6J0"/>
<dbReference type="GO" id="GO:0016791">
    <property type="term" value="F:phosphatase activity"/>
    <property type="evidence" value="ECO:0007669"/>
    <property type="project" value="InterPro"/>
</dbReference>
<dbReference type="InterPro" id="IPR000300">
    <property type="entry name" value="IPPc"/>
</dbReference>
<dbReference type="PANTHER" id="PTHR16320">
    <property type="entry name" value="SPHINGOMYELINASE FAMILY MEMBER"/>
    <property type="match status" value="1"/>
</dbReference>
<dbReference type="InterPro" id="IPR036691">
    <property type="entry name" value="Endo/exonu/phosph_ase_sf"/>
</dbReference>
<protein>
    <recommendedName>
        <fullName evidence="1">Jacalin-type lectin domain-containing protein</fullName>
    </recommendedName>
</protein>
<name>A0A8T1G6J0_9STRA</name>
<dbReference type="SMART" id="SM00915">
    <property type="entry name" value="Jacalin"/>
    <property type="match status" value="1"/>
</dbReference>
<dbReference type="Proteomes" id="UP000697107">
    <property type="component" value="Unassembled WGS sequence"/>
</dbReference>
<dbReference type="SUPFAM" id="SSF51101">
    <property type="entry name" value="Mannose-binding lectins"/>
    <property type="match status" value="1"/>
</dbReference>
<dbReference type="GO" id="GO:0005737">
    <property type="term" value="C:cytoplasm"/>
    <property type="evidence" value="ECO:0007669"/>
    <property type="project" value="TreeGrafter"/>
</dbReference>
<feature type="domain" description="Jacalin-type lectin" evidence="1">
    <location>
        <begin position="225"/>
        <end position="371"/>
    </location>
</feature>
<dbReference type="InterPro" id="IPR036404">
    <property type="entry name" value="Jacalin-like_lectin_dom_sf"/>
</dbReference>
<dbReference type="EMBL" id="RCML01000244">
    <property type="protein sequence ID" value="KAG2983998.1"/>
    <property type="molecule type" value="Genomic_DNA"/>
</dbReference>
<dbReference type="InterPro" id="IPR001229">
    <property type="entry name" value="Jacalin-like_lectin_dom"/>
</dbReference>
<evidence type="ECO:0000313" key="3">
    <source>
        <dbReference type="Proteomes" id="UP000697107"/>
    </source>
</evidence>
<reference evidence="2" key="1">
    <citation type="submission" date="2018-10" db="EMBL/GenBank/DDBJ databases">
        <title>Effector identification in a new, highly contiguous assembly of the strawberry crown rot pathogen Phytophthora cactorum.</title>
        <authorList>
            <person name="Armitage A.D."/>
            <person name="Nellist C.F."/>
            <person name="Bates H."/>
            <person name="Vickerstaff R.J."/>
            <person name="Harrison R.J."/>
        </authorList>
    </citation>
    <scope>NUCLEOTIDE SEQUENCE</scope>
    <source>
        <strain evidence="2">P415</strain>
    </source>
</reference>
<dbReference type="PANTHER" id="PTHR16320:SF1">
    <property type="entry name" value="SPHINGOMYELINASE DDB_G0288017"/>
    <property type="match status" value="1"/>
</dbReference>
<dbReference type="Gene3D" id="2.100.10.30">
    <property type="entry name" value="Jacalin-like lectin domain"/>
    <property type="match status" value="1"/>
</dbReference>
<dbReference type="SUPFAM" id="SSF56219">
    <property type="entry name" value="DNase I-like"/>
    <property type="match status" value="1"/>
</dbReference>
<proteinExistence type="predicted"/>
<dbReference type="Gene3D" id="3.60.10.10">
    <property type="entry name" value="Endonuclease/exonuclease/phosphatase"/>
    <property type="match status" value="1"/>
</dbReference>
<accession>A0A8T1G6J0</accession>
<gene>
    <name evidence="2" type="ORF">PC118_g9118</name>
</gene>
<evidence type="ECO:0000259" key="1">
    <source>
        <dbReference type="PROSITE" id="PS51752"/>
    </source>
</evidence>
<dbReference type="GO" id="GO:0004767">
    <property type="term" value="F:sphingomyelin phosphodiesterase activity"/>
    <property type="evidence" value="ECO:0007669"/>
    <property type="project" value="InterPro"/>
</dbReference>
<evidence type="ECO:0000313" key="2">
    <source>
        <dbReference type="EMBL" id="KAG2983998.1"/>
    </source>
</evidence>